<evidence type="ECO:0000313" key="1">
    <source>
        <dbReference type="EMBL" id="TFI58621.1"/>
    </source>
</evidence>
<name>A0A4Y8ZRG8_9SPHN</name>
<evidence type="ECO:0008006" key="3">
    <source>
        <dbReference type="Google" id="ProtNLM"/>
    </source>
</evidence>
<comment type="caution">
    <text evidence="1">The sequence shown here is derived from an EMBL/GenBank/DDBJ whole genome shotgun (WGS) entry which is preliminary data.</text>
</comment>
<dbReference type="Gene3D" id="3.40.50.300">
    <property type="entry name" value="P-loop containing nucleotide triphosphate hydrolases"/>
    <property type="match status" value="1"/>
</dbReference>
<gene>
    <name evidence="1" type="ORF">E2493_09385</name>
</gene>
<dbReference type="OrthoDB" id="8480232at2"/>
<dbReference type="PANTHER" id="PTHR41930:SF1">
    <property type="entry name" value="DEPHOSPHO-COA KINASE"/>
    <property type="match status" value="1"/>
</dbReference>
<protein>
    <recommendedName>
        <fullName evidence="3">Dephospho-CoA kinase</fullName>
    </recommendedName>
</protein>
<dbReference type="Proteomes" id="UP000298213">
    <property type="component" value="Unassembled WGS sequence"/>
</dbReference>
<evidence type="ECO:0000313" key="2">
    <source>
        <dbReference type="Proteomes" id="UP000298213"/>
    </source>
</evidence>
<reference evidence="1 2" key="1">
    <citation type="submission" date="2019-03" db="EMBL/GenBank/DDBJ databases">
        <title>Genome sequence of Sphingomonas sp. 17J27-24.</title>
        <authorList>
            <person name="Kim M."/>
            <person name="Maeng S."/>
            <person name="Sathiyaraj S."/>
        </authorList>
    </citation>
    <scope>NUCLEOTIDE SEQUENCE [LARGE SCALE GENOMIC DNA]</scope>
    <source>
        <strain evidence="1 2">17J27-24</strain>
    </source>
</reference>
<sequence>MLIAATGFAGAGKTTALRYLATLGVGNYFYAGGIVTRAVARRGLPPGPASERLVRDALRAEGGMAALAVCAEPELRALLTSAPAVLIDAICNAEEADFYREHFGGEIFLLALDAPFAQRAARLAERPLRPMSARELEARDHYETEKLRLDTVIARADFTLSNTAGMDELKLGLRNLAAQHLSR</sequence>
<organism evidence="1 2">
    <name type="scientific">Sphingomonas parva</name>
    <dbReference type="NCBI Taxonomy" id="2555898"/>
    <lineage>
        <taxon>Bacteria</taxon>
        <taxon>Pseudomonadati</taxon>
        <taxon>Pseudomonadota</taxon>
        <taxon>Alphaproteobacteria</taxon>
        <taxon>Sphingomonadales</taxon>
        <taxon>Sphingomonadaceae</taxon>
        <taxon>Sphingomonas</taxon>
    </lineage>
</organism>
<dbReference type="Pfam" id="PF13238">
    <property type="entry name" value="AAA_18"/>
    <property type="match status" value="1"/>
</dbReference>
<dbReference type="SUPFAM" id="SSF52540">
    <property type="entry name" value="P-loop containing nucleoside triphosphate hydrolases"/>
    <property type="match status" value="1"/>
</dbReference>
<dbReference type="InterPro" id="IPR027417">
    <property type="entry name" value="P-loop_NTPase"/>
</dbReference>
<dbReference type="PANTHER" id="PTHR41930">
    <property type="entry name" value="UPF0200 PROTEIN MJ1399"/>
    <property type="match status" value="1"/>
</dbReference>
<keyword evidence="2" id="KW-1185">Reference proteome</keyword>
<dbReference type="AlphaFoldDB" id="A0A4Y8ZRG8"/>
<accession>A0A4Y8ZRG8</accession>
<dbReference type="RefSeq" id="WP_135086045.1">
    <property type="nucleotide sequence ID" value="NZ_SPDV01000014.1"/>
</dbReference>
<dbReference type="EMBL" id="SPDV01000014">
    <property type="protein sequence ID" value="TFI58621.1"/>
    <property type="molecule type" value="Genomic_DNA"/>
</dbReference>
<proteinExistence type="predicted"/>